<evidence type="ECO:0000313" key="2">
    <source>
        <dbReference type="Proteomes" id="UP000887567"/>
    </source>
</evidence>
<dbReference type="OrthoDB" id="414698at2759"/>
<dbReference type="AlphaFoldDB" id="A0A913Y2A9"/>
<proteinExistence type="predicted"/>
<keyword evidence="2" id="KW-1185">Reference proteome</keyword>
<dbReference type="Gene3D" id="1.20.58.320">
    <property type="entry name" value="TPR-like"/>
    <property type="match status" value="1"/>
</dbReference>
<dbReference type="Proteomes" id="UP000887567">
    <property type="component" value="Unplaced"/>
</dbReference>
<organism evidence="1 2">
    <name type="scientific">Exaiptasia diaphana</name>
    <name type="common">Tropical sea anemone</name>
    <name type="synonym">Aiptasia pulchella</name>
    <dbReference type="NCBI Taxonomy" id="2652724"/>
    <lineage>
        <taxon>Eukaryota</taxon>
        <taxon>Metazoa</taxon>
        <taxon>Cnidaria</taxon>
        <taxon>Anthozoa</taxon>
        <taxon>Hexacorallia</taxon>
        <taxon>Actiniaria</taxon>
        <taxon>Aiptasiidae</taxon>
        <taxon>Exaiptasia</taxon>
    </lineage>
</organism>
<dbReference type="OMA" id="YMPYMHS"/>
<dbReference type="InterPro" id="IPR010323">
    <property type="entry name" value="DUF924"/>
</dbReference>
<dbReference type="KEGG" id="epa:110251306"/>
<dbReference type="Gene3D" id="1.25.40.10">
    <property type="entry name" value="Tetratricopeptide repeat domain"/>
    <property type="match status" value="1"/>
</dbReference>
<dbReference type="InterPro" id="IPR011990">
    <property type="entry name" value="TPR-like_helical_dom_sf"/>
</dbReference>
<accession>A0A913Y2A9</accession>
<dbReference type="EnsemblMetazoa" id="XM_021058005.2">
    <property type="protein sequence ID" value="XP_020913664.1"/>
    <property type="gene ID" value="LOC110251306"/>
</dbReference>
<dbReference type="SUPFAM" id="SSF48452">
    <property type="entry name" value="TPR-like"/>
    <property type="match status" value="1"/>
</dbReference>
<sequence>MLSRVNLAFSKQFHLKRFLQARCMSNGDNNSWKDVLDYWFSPGAESKWFGGGEKVDNEIKDQFGKMVELAHQGGLKDWELEPKPSLALIILTDQFSRSIYRGSPKSFDGDERARKLTKKFLERKTHDHLKQSFNERLFIYLPMEHSEDPSDQELSVALVEQLAKDAEATEYAEKTKGFVQFAKNHKEIIDMFGRYPQRNKILGRKNTDAEEEFLNNMPEKYKW</sequence>
<evidence type="ECO:0000313" key="1">
    <source>
        <dbReference type="EnsemblMetazoa" id="XP_020913663.1"/>
    </source>
</evidence>
<dbReference type="RefSeq" id="XP_020913664.1">
    <property type="nucleotide sequence ID" value="XM_021058005.2"/>
</dbReference>
<dbReference type="RefSeq" id="XP_020913663.1">
    <property type="nucleotide sequence ID" value="XM_021058004.2"/>
</dbReference>
<dbReference type="EnsemblMetazoa" id="XM_021058004.2">
    <property type="protein sequence ID" value="XP_020913663.1"/>
    <property type="gene ID" value="LOC110251306"/>
</dbReference>
<protein>
    <recommendedName>
        <fullName evidence="3">DUF924 domain-containing protein</fullName>
    </recommendedName>
</protein>
<evidence type="ECO:0008006" key="3">
    <source>
        <dbReference type="Google" id="ProtNLM"/>
    </source>
</evidence>
<name>A0A913Y2A9_EXADI</name>
<dbReference type="Pfam" id="PF06041">
    <property type="entry name" value="DUF924"/>
    <property type="match status" value="1"/>
</dbReference>
<reference evidence="1" key="1">
    <citation type="submission" date="2022-11" db="UniProtKB">
        <authorList>
            <consortium name="EnsemblMetazoa"/>
        </authorList>
    </citation>
    <scope>IDENTIFICATION</scope>
</reference>
<dbReference type="GeneID" id="110251306"/>